<evidence type="ECO:0000313" key="3">
    <source>
        <dbReference type="Proteomes" id="UP000001876"/>
    </source>
</evidence>
<gene>
    <name evidence="2" type="ORF">MICPUCDRAFT_68457</name>
</gene>
<evidence type="ECO:0000313" key="2">
    <source>
        <dbReference type="EMBL" id="EEH53094.1"/>
    </source>
</evidence>
<name>C1N2W2_MICPC</name>
<organism evidence="3">
    <name type="scientific">Micromonas pusilla (strain CCMP1545)</name>
    <name type="common">Picoplanktonic green alga</name>
    <dbReference type="NCBI Taxonomy" id="564608"/>
    <lineage>
        <taxon>Eukaryota</taxon>
        <taxon>Viridiplantae</taxon>
        <taxon>Chlorophyta</taxon>
        <taxon>Mamiellophyceae</taxon>
        <taxon>Mamiellales</taxon>
        <taxon>Mamiellaceae</taxon>
        <taxon>Micromonas</taxon>
    </lineage>
</organism>
<protein>
    <submittedName>
        <fullName evidence="2">Predicted protein</fullName>
    </submittedName>
</protein>
<feature type="compositionally biased region" description="Basic and acidic residues" evidence="1">
    <location>
        <begin position="126"/>
        <end position="142"/>
    </location>
</feature>
<dbReference type="Proteomes" id="UP000001876">
    <property type="component" value="Unassembled WGS sequence"/>
</dbReference>
<feature type="compositionally biased region" description="Low complexity" evidence="1">
    <location>
        <begin position="79"/>
        <end position="92"/>
    </location>
</feature>
<feature type="region of interest" description="Disordered" evidence="1">
    <location>
        <begin position="158"/>
        <end position="214"/>
    </location>
</feature>
<feature type="compositionally biased region" description="Basic and acidic residues" evidence="1">
    <location>
        <begin position="203"/>
        <end position="214"/>
    </location>
</feature>
<feature type="compositionally biased region" description="Basic and acidic residues" evidence="1">
    <location>
        <begin position="42"/>
        <end position="56"/>
    </location>
</feature>
<evidence type="ECO:0000256" key="1">
    <source>
        <dbReference type="SAM" id="MobiDB-lite"/>
    </source>
</evidence>
<keyword evidence="3" id="KW-1185">Reference proteome</keyword>
<feature type="compositionally biased region" description="Gly residues" evidence="1">
    <location>
        <begin position="114"/>
        <end position="124"/>
    </location>
</feature>
<dbReference type="KEGG" id="mpp:MICPUCDRAFT_68457"/>
<feature type="region of interest" description="Disordered" evidence="1">
    <location>
        <begin position="25"/>
        <end position="142"/>
    </location>
</feature>
<accession>C1N2W2</accession>
<dbReference type="GeneID" id="9687721"/>
<sequence length="214" mass="22993">MNRDRGLSAEKERGDVAAAAAAVARKKKLAVGAPYAAPVARKPRDASSDNNKENANRRAPANARGGDAKKKLRHPPVSNANVRRPARNRVPAGRIVRWDKDGRKVQSYAPMRVPGGGGGPGGGCEESERGGWRPLDEHSEQDRLAAEVAALPSMMFRIDEVADEEEERDASCDRAPPQPPPPPPVSKLVGGVVAKGPSANPRRRADPRGRRVQY</sequence>
<dbReference type="EMBL" id="GG663746">
    <property type="protein sequence ID" value="EEH53094.1"/>
    <property type="molecule type" value="Genomic_DNA"/>
</dbReference>
<proteinExistence type="predicted"/>
<dbReference type="AlphaFoldDB" id="C1N2W2"/>
<dbReference type="RefSeq" id="XP_003062275.1">
    <property type="nucleotide sequence ID" value="XM_003062229.1"/>
</dbReference>
<feature type="compositionally biased region" description="Pro residues" evidence="1">
    <location>
        <begin position="176"/>
        <end position="185"/>
    </location>
</feature>
<reference evidence="2 3" key="1">
    <citation type="journal article" date="2009" name="Science">
        <title>Green evolution and dynamic adaptations revealed by genomes of the marine picoeukaryotes Micromonas.</title>
        <authorList>
            <person name="Worden A.Z."/>
            <person name="Lee J.H."/>
            <person name="Mock T."/>
            <person name="Rouze P."/>
            <person name="Simmons M.P."/>
            <person name="Aerts A.L."/>
            <person name="Allen A.E."/>
            <person name="Cuvelier M.L."/>
            <person name="Derelle E."/>
            <person name="Everett M.V."/>
            <person name="Foulon E."/>
            <person name="Grimwood J."/>
            <person name="Gundlach H."/>
            <person name="Henrissat B."/>
            <person name="Napoli C."/>
            <person name="McDonald S.M."/>
            <person name="Parker M.S."/>
            <person name="Rombauts S."/>
            <person name="Salamov A."/>
            <person name="Von Dassow P."/>
            <person name="Badger J.H."/>
            <person name="Coutinho P.M."/>
            <person name="Demir E."/>
            <person name="Dubchak I."/>
            <person name="Gentemann C."/>
            <person name="Eikrem W."/>
            <person name="Gready J.E."/>
            <person name="John U."/>
            <person name="Lanier W."/>
            <person name="Lindquist E.A."/>
            <person name="Lucas S."/>
            <person name="Mayer K.F."/>
            <person name="Moreau H."/>
            <person name="Not F."/>
            <person name="Otillar R."/>
            <person name="Panaud O."/>
            <person name="Pangilinan J."/>
            <person name="Paulsen I."/>
            <person name="Piegu B."/>
            <person name="Poliakov A."/>
            <person name="Robbens S."/>
            <person name="Schmutz J."/>
            <person name="Toulza E."/>
            <person name="Wyss T."/>
            <person name="Zelensky A."/>
            <person name="Zhou K."/>
            <person name="Armbrust E.V."/>
            <person name="Bhattacharya D."/>
            <person name="Goodenough U.W."/>
            <person name="Van de Peer Y."/>
            <person name="Grigoriev I.V."/>
        </authorList>
    </citation>
    <scope>NUCLEOTIDE SEQUENCE [LARGE SCALE GENOMIC DNA]</scope>
    <source>
        <strain evidence="2 3">CCMP1545</strain>
    </source>
</reference>